<feature type="region of interest" description="Disordered" evidence="1">
    <location>
        <begin position="67"/>
        <end position="287"/>
    </location>
</feature>
<feature type="compositionally biased region" description="Basic and acidic residues" evidence="1">
    <location>
        <begin position="240"/>
        <end position="249"/>
    </location>
</feature>
<dbReference type="AlphaFoldDB" id="A0A067PX60"/>
<name>A0A067PX60_9AGAM</name>
<dbReference type="Proteomes" id="UP000027265">
    <property type="component" value="Unassembled WGS sequence"/>
</dbReference>
<accession>A0A067PX60</accession>
<evidence type="ECO:0000313" key="3">
    <source>
        <dbReference type="Proteomes" id="UP000027265"/>
    </source>
</evidence>
<proteinExistence type="predicted"/>
<gene>
    <name evidence="2" type="ORF">JAAARDRAFT_192826</name>
</gene>
<organism evidence="2 3">
    <name type="scientific">Jaapia argillacea MUCL 33604</name>
    <dbReference type="NCBI Taxonomy" id="933084"/>
    <lineage>
        <taxon>Eukaryota</taxon>
        <taxon>Fungi</taxon>
        <taxon>Dikarya</taxon>
        <taxon>Basidiomycota</taxon>
        <taxon>Agaricomycotina</taxon>
        <taxon>Agaricomycetes</taxon>
        <taxon>Agaricomycetidae</taxon>
        <taxon>Jaapiales</taxon>
        <taxon>Jaapiaceae</taxon>
        <taxon>Jaapia</taxon>
    </lineage>
</organism>
<evidence type="ECO:0000313" key="2">
    <source>
        <dbReference type="EMBL" id="KDQ59319.1"/>
    </source>
</evidence>
<reference evidence="3" key="1">
    <citation type="journal article" date="2014" name="Proc. Natl. Acad. Sci. U.S.A.">
        <title>Extensive sampling of basidiomycete genomes demonstrates inadequacy of the white-rot/brown-rot paradigm for wood decay fungi.</title>
        <authorList>
            <person name="Riley R."/>
            <person name="Salamov A.A."/>
            <person name="Brown D.W."/>
            <person name="Nagy L.G."/>
            <person name="Floudas D."/>
            <person name="Held B.W."/>
            <person name="Levasseur A."/>
            <person name="Lombard V."/>
            <person name="Morin E."/>
            <person name="Otillar R."/>
            <person name="Lindquist E.A."/>
            <person name="Sun H."/>
            <person name="LaButti K.M."/>
            <person name="Schmutz J."/>
            <person name="Jabbour D."/>
            <person name="Luo H."/>
            <person name="Baker S.E."/>
            <person name="Pisabarro A.G."/>
            <person name="Walton J.D."/>
            <person name="Blanchette R.A."/>
            <person name="Henrissat B."/>
            <person name="Martin F."/>
            <person name="Cullen D."/>
            <person name="Hibbett D.S."/>
            <person name="Grigoriev I.V."/>
        </authorList>
    </citation>
    <scope>NUCLEOTIDE SEQUENCE [LARGE SCALE GENOMIC DNA]</scope>
    <source>
        <strain evidence="3">MUCL 33604</strain>
    </source>
</reference>
<evidence type="ECO:0000256" key="1">
    <source>
        <dbReference type="SAM" id="MobiDB-lite"/>
    </source>
</evidence>
<feature type="compositionally biased region" description="Basic and acidic residues" evidence="1">
    <location>
        <begin position="257"/>
        <end position="268"/>
    </location>
</feature>
<dbReference type="EMBL" id="KL197716">
    <property type="protein sequence ID" value="KDQ59319.1"/>
    <property type="molecule type" value="Genomic_DNA"/>
</dbReference>
<dbReference type="OrthoDB" id="3267800at2759"/>
<keyword evidence="3" id="KW-1185">Reference proteome</keyword>
<protein>
    <recommendedName>
        <fullName evidence="4">DNA binding protein Ncp1</fullName>
    </recommendedName>
</protein>
<evidence type="ECO:0008006" key="4">
    <source>
        <dbReference type="Google" id="ProtNLM"/>
    </source>
</evidence>
<feature type="region of interest" description="Disordered" evidence="1">
    <location>
        <begin position="1"/>
        <end position="28"/>
    </location>
</feature>
<feature type="compositionally biased region" description="Polar residues" evidence="1">
    <location>
        <begin position="121"/>
        <end position="159"/>
    </location>
</feature>
<dbReference type="HOGENOM" id="CLU_055168_0_0_1"/>
<sequence>MTSPSATPDHGLTSRRSPSPAPHHYKEHPFNGITTFIFSKFSMHQTPTPASENSVYFDAPIMHIHTDDTTTGSAGPDPRSDTSSYSEGHRGAVNGAGVHDGGVDIDEQQRIGPFGDRHSVSSRGSGSNKVGTRSPTPKSHRSSILNTNGANTDGTSHSRGVTLVDPPRSTSPIPTDYANGTGNGTGSVRYGDGTNEGGGRGKFGSVSGSNKLRKSTSVRSGTFARGPGTIGPGATPEMDESFHQRERTAESGLSDKQMSKIRKEEVKAGKQLSKVIKSEQKSEKDALSNAVRELAELQKLQKQAIKDEAATHRTHRTLLKSHHKSELAYLAAKSAYEESCAKLRAQEEALERCREYASGVTDMVGEKCREVEEMRVGKRVDDREREAKLAQLAGRA</sequence>
<feature type="compositionally biased region" description="Basic and acidic residues" evidence="1">
    <location>
        <begin position="276"/>
        <end position="286"/>
    </location>
</feature>
<dbReference type="InParanoid" id="A0A067PX60"/>